<dbReference type="InterPro" id="IPR006592">
    <property type="entry name" value="RNA_pol_N"/>
</dbReference>
<evidence type="ECO:0000256" key="7">
    <source>
        <dbReference type="ARBA" id="ARBA00048552"/>
    </source>
</evidence>
<dbReference type="InterPro" id="IPR007080">
    <property type="entry name" value="RNA_pol_Rpb1_1"/>
</dbReference>
<evidence type="ECO:0000256" key="6">
    <source>
        <dbReference type="ARBA" id="ARBA00023163"/>
    </source>
</evidence>
<dbReference type="InterPro" id="IPR042102">
    <property type="entry name" value="RNA_pol_Rpb1_3_sf"/>
</dbReference>
<comment type="cofactor">
    <cofactor evidence="8">
        <name>Zn(2+)</name>
        <dbReference type="ChEBI" id="CHEBI:29105"/>
    </cofactor>
    <text evidence="8">Binds 1 Zn(2+) ion per subunit.</text>
</comment>
<feature type="binding site" evidence="8">
    <location>
        <position position="76"/>
    </location>
    <ligand>
        <name>Zn(2+)</name>
        <dbReference type="ChEBI" id="CHEBI:29105"/>
    </ligand>
</feature>
<keyword evidence="8" id="KW-0862">Zinc</keyword>
<feature type="binding site" evidence="8">
    <location>
        <position position="78"/>
    </location>
    <ligand>
        <name>Zn(2+)</name>
        <dbReference type="ChEBI" id="CHEBI:29105"/>
    </ligand>
</feature>
<evidence type="ECO:0000256" key="4">
    <source>
        <dbReference type="ARBA" id="ARBA00022679"/>
    </source>
</evidence>
<comment type="function">
    <text evidence="1 8 9">DNA-dependent RNA polymerase catalyzes the transcription of DNA into RNA using the four ribonucleoside triphosphates as substrates.</text>
</comment>
<evidence type="ECO:0000256" key="8">
    <source>
        <dbReference type="HAMAP-Rule" id="MF_01323"/>
    </source>
</evidence>
<feature type="domain" description="RNA polymerase N-terminal" evidence="10">
    <location>
        <begin position="343"/>
        <end position="624"/>
    </location>
</feature>
<comment type="subcellular location">
    <subcellularLocation>
        <location evidence="8">Plastid</location>
        <location evidence="8">Chloroplast</location>
    </subcellularLocation>
</comment>
<feature type="binding site" evidence="8">
    <location>
        <position position="97"/>
    </location>
    <ligand>
        <name>Zn(2+)</name>
        <dbReference type="ChEBI" id="CHEBI:29105"/>
    </ligand>
</feature>
<comment type="cofactor">
    <cofactor evidence="8">
        <name>Mg(2+)</name>
        <dbReference type="ChEBI" id="CHEBI:18420"/>
    </cofactor>
    <text evidence="8">Binds 1 Mg(2+) ion per subunit.</text>
</comment>
<dbReference type="GO" id="GO:0009507">
    <property type="term" value="C:chloroplast"/>
    <property type="evidence" value="ECO:0007669"/>
    <property type="project" value="UniProtKB-SubCell"/>
</dbReference>
<keyword evidence="11" id="KW-0934">Plastid</keyword>
<organism evidence="11">
    <name type="scientific">Manoao colensoi</name>
    <name type="common">Silver pine</name>
    <name type="synonym">Dacrydium colensoi</name>
    <dbReference type="NCBI Taxonomy" id="120598"/>
    <lineage>
        <taxon>Eukaryota</taxon>
        <taxon>Viridiplantae</taxon>
        <taxon>Streptophyta</taxon>
        <taxon>Embryophyta</taxon>
        <taxon>Tracheophyta</taxon>
        <taxon>Spermatophyta</taxon>
        <taxon>Pinopsida</taxon>
        <taxon>Pinidae</taxon>
        <taxon>Conifers II</taxon>
        <taxon>Araucariales</taxon>
        <taxon>Podocarpaceae</taxon>
        <taxon>Manoao</taxon>
    </lineage>
</organism>
<dbReference type="GO" id="GO:0000287">
    <property type="term" value="F:magnesium ion binding"/>
    <property type="evidence" value="ECO:0007669"/>
    <property type="project" value="UniProtKB-UniRule"/>
</dbReference>
<feature type="binding site" evidence="8">
    <location>
        <position position="570"/>
    </location>
    <ligand>
        <name>Mg(2+)</name>
        <dbReference type="ChEBI" id="CHEBI:18420"/>
    </ligand>
</feature>
<evidence type="ECO:0000256" key="3">
    <source>
        <dbReference type="ARBA" id="ARBA00022478"/>
    </source>
</evidence>
<sequence length="764" mass="88580">MNKNFSFMIDQDKHQQLQIGLASPEQIRTWSERILPNGERVGEVTNPDTLDFETNQPERDGSFRERIFGPKKSGVCACGKPQVIENEKESSNFCKQCGVELVDSRIRRYRMGYIKLACPVVHIWYFKRRPSYIANLLDLTRKDLEGPVYCDSCITRAIANKPTLLRVRSGPFKYEDQYWTDIIHKYISWWNLGELIEREITTGGNAIREKLAGLDLQIILDRSYMEWVELDAITSRDNIIMKIQKLFDKPPEKKDLFYEEKVPWEKGIPEEGAPEEEENIESLINIWEKKWTEEKNIFEDDLFYEEEIPKEDWEEYKIRRRKDFLVRRMKLTKHFIQTNIEPEWMVLCLLPVLPPELRPMFRLDEGVLITSDINELYRKVILRNHALTEFLAGLFTPLPDCVNSQKRLIQEAVDALFDNGIGGQPVKDSHDRPYKSFSDLIQGKEGRFRENLLGKRVDYSGRSVIVVGPLLSLYQCGLPLEIAIELFQAFLIRSLIERHIAPNLRAAKSLIRDRTPIIWSVLKEVLRGYPILLNRAPTLHRLGIQAFQPILIEGRAIRLHPLVCAGFNADFDGDQMAVHVPLSLEAQAEARLLMFSHINLLSPAIGDSLCVPTQDMLLGLYRSTLENNQGIYGNRYHPSNSKNNIISPSFSSYEDAFGAYQHKRIDLDSPLWLRWGGGQNLGAGIPIINSVNREAPIEVQYESLGAFYEIYEDYQIRKGRVGEIINRYIRTTVGRTRFNREIEEAMRGLWTYVRQEMPLQVIRI</sequence>
<dbReference type="GeneID" id="41854119"/>
<dbReference type="EMBL" id="MN016935">
    <property type="protein sequence ID" value="QEQ14260.1"/>
    <property type="molecule type" value="Genomic_DNA"/>
</dbReference>
<protein>
    <recommendedName>
        <fullName evidence="8">DNA-directed RNA polymerase subunit beta'</fullName>
        <ecNumber evidence="8">2.7.7.6</ecNumber>
    </recommendedName>
    <alternativeName>
        <fullName evidence="8">PEP</fullName>
    </alternativeName>
    <alternativeName>
        <fullName evidence="8">Plastid-encoded RNA polymerase subunit beta'</fullName>
        <shortName evidence="8">RNA polymerase subunit beta'</shortName>
    </alternativeName>
</protein>
<accession>A0A5J6CG32</accession>
<comment type="catalytic activity">
    <reaction evidence="7 8 9">
        <text>RNA(n) + a ribonucleoside 5'-triphosphate = RNA(n+1) + diphosphate</text>
        <dbReference type="Rhea" id="RHEA:21248"/>
        <dbReference type="Rhea" id="RHEA-COMP:14527"/>
        <dbReference type="Rhea" id="RHEA-COMP:17342"/>
        <dbReference type="ChEBI" id="CHEBI:33019"/>
        <dbReference type="ChEBI" id="CHEBI:61557"/>
        <dbReference type="ChEBI" id="CHEBI:140395"/>
        <dbReference type="EC" id="2.7.7.6"/>
    </reaction>
</comment>
<comment type="similarity">
    <text evidence="2 8">Belongs to the RNA polymerase beta' chain family. RpoC1 subfamily.</text>
</comment>
<dbReference type="GO" id="GO:0006351">
    <property type="term" value="P:DNA-templated transcription"/>
    <property type="evidence" value="ECO:0007669"/>
    <property type="project" value="UniProtKB-UniRule"/>
</dbReference>
<dbReference type="Pfam" id="PF04997">
    <property type="entry name" value="RNA_pol_Rpb1_1"/>
    <property type="match status" value="1"/>
</dbReference>
<comment type="subunit">
    <text evidence="8">In plastids the minimal PEP RNA polymerase catalytic core is composed of four subunits: alpha, beta, beta', and beta''. When a (nuclear-encoded) sigma factor is associated with the core the holoenzyme is formed, which can initiate transcription.</text>
</comment>
<reference evidence="11" key="1">
    <citation type="journal article" date="2019" name="Genome Biol. Evol.">
        <title>Plastome Reduction in the Only Parasitic Gymnosperm Parasitaxus Is Due to Losses of Photosynthesis but Not Housekeeping Genes and Apparently Involves the Secondary Gain of a Large Inverted Repeat.</title>
        <authorList>
            <person name="Qu X.J."/>
            <person name="Fan S.J."/>
            <person name="Wicke S."/>
            <person name="Yi T.S."/>
        </authorList>
    </citation>
    <scope>NUCLEOTIDE SEQUENCE</scope>
</reference>
<dbReference type="GO" id="GO:0003677">
    <property type="term" value="F:DNA binding"/>
    <property type="evidence" value="ECO:0007669"/>
    <property type="project" value="UniProtKB-UniRule"/>
</dbReference>
<keyword evidence="6 8" id="KW-0804">Transcription</keyword>
<evidence type="ECO:0000259" key="10">
    <source>
        <dbReference type="SMART" id="SM00663"/>
    </source>
</evidence>
<dbReference type="Pfam" id="PF00623">
    <property type="entry name" value="RNA_pol_Rpb1_2"/>
    <property type="match status" value="2"/>
</dbReference>
<reference evidence="11" key="2">
    <citation type="submission" date="2019-05" db="EMBL/GenBank/DDBJ databases">
        <authorList>
            <person name="Qu X.-J."/>
            <person name="Fan S.-J."/>
            <person name="Wicke S."/>
            <person name="Yi T.-S."/>
        </authorList>
    </citation>
    <scope>NUCLEOTIDE SEQUENCE</scope>
</reference>
<keyword evidence="4 8" id="KW-0808">Transferase</keyword>
<feature type="binding site" evidence="8">
    <location>
        <position position="572"/>
    </location>
    <ligand>
        <name>Mg(2+)</name>
        <dbReference type="ChEBI" id="CHEBI:18420"/>
    </ligand>
</feature>
<dbReference type="PANTHER" id="PTHR19376">
    <property type="entry name" value="DNA-DIRECTED RNA POLYMERASE"/>
    <property type="match status" value="1"/>
</dbReference>
<evidence type="ECO:0000256" key="5">
    <source>
        <dbReference type="ARBA" id="ARBA00022695"/>
    </source>
</evidence>
<dbReference type="Gene3D" id="1.10.274.100">
    <property type="entry name" value="RNA polymerase Rpb1, domain 3"/>
    <property type="match status" value="1"/>
</dbReference>
<proteinExistence type="inferred from homology"/>
<dbReference type="GO" id="GO:0000428">
    <property type="term" value="C:DNA-directed RNA polymerase complex"/>
    <property type="evidence" value="ECO:0007669"/>
    <property type="project" value="UniProtKB-KW"/>
</dbReference>
<keyword evidence="3 8" id="KW-0240">DNA-directed RNA polymerase</keyword>
<dbReference type="SUPFAM" id="SSF64484">
    <property type="entry name" value="beta and beta-prime subunits of DNA dependent RNA-polymerase"/>
    <property type="match status" value="1"/>
</dbReference>
<geneLocation type="chloroplast" evidence="11"/>
<keyword evidence="5 8" id="KW-0548">Nucleotidyltransferase</keyword>
<dbReference type="SMART" id="SM00663">
    <property type="entry name" value="RPOLA_N"/>
    <property type="match status" value="1"/>
</dbReference>
<dbReference type="PANTHER" id="PTHR19376:SF54">
    <property type="entry name" value="DNA-DIRECTED RNA POLYMERASE SUBUNIT BETA"/>
    <property type="match status" value="1"/>
</dbReference>
<dbReference type="EC" id="2.7.7.6" evidence="8"/>
<dbReference type="InterPro" id="IPR044893">
    <property type="entry name" value="RNA_pol_Rpb1_clamp_domain"/>
</dbReference>
<feature type="binding site" evidence="8">
    <location>
        <position position="94"/>
    </location>
    <ligand>
        <name>Zn(2+)</name>
        <dbReference type="ChEBI" id="CHEBI:29105"/>
    </ligand>
</feature>
<dbReference type="RefSeq" id="YP_009701055.1">
    <property type="nucleotide sequence ID" value="NC_044893.1"/>
</dbReference>
<evidence type="ECO:0000256" key="9">
    <source>
        <dbReference type="RuleBase" id="RU004279"/>
    </source>
</evidence>
<evidence type="ECO:0000256" key="2">
    <source>
        <dbReference type="ARBA" id="ARBA00007207"/>
    </source>
</evidence>
<keyword evidence="11" id="KW-0150">Chloroplast</keyword>
<dbReference type="Gene3D" id="2.40.40.20">
    <property type="match status" value="1"/>
</dbReference>
<dbReference type="HAMAP" id="MF_01323">
    <property type="entry name" value="RNApol_bact_RpoC1"/>
    <property type="match status" value="1"/>
</dbReference>
<keyword evidence="8" id="KW-0479">Metal-binding</keyword>
<keyword evidence="8" id="KW-0460">Magnesium</keyword>
<evidence type="ECO:0000313" key="11">
    <source>
        <dbReference type="EMBL" id="QEQ14260.1"/>
    </source>
</evidence>
<evidence type="ECO:0000256" key="1">
    <source>
        <dbReference type="ARBA" id="ARBA00004026"/>
    </source>
</evidence>
<dbReference type="InterPro" id="IPR034678">
    <property type="entry name" value="RNApol_RpoC1"/>
</dbReference>
<dbReference type="GO" id="GO:0008270">
    <property type="term" value="F:zinc ion binding"/>
    <property type="evidence" value="ECO:0007669"/>
    <property type="project" value="UniProtKB-UniRule"/>
</dbReference>
<name>A0A5J6CG32_MANCO</name>
<dbReference type="InterPro" id="IPR000722">
    <property type="entry name" value="RNA_pol_asu"/>
</dbReference>
<feature type="binding site" evidence="8">
    <location>
        <position position="574"/>
    </location>
    <ligand>
        <name>Mg(2+)</name>
        <dbReference type="ChEBI" id="CHEBI:18420"/>
    </ligand>
</feature>
<dbReference type="InterPro" id="IPR045867">
    <property type="entry name" value="DNA-dir_RpoC_beta_prime"/>
</dbReference>
<gene>
    <name evidence="8 11" type="primary">rpoC1</name>
</gene>
<dbReference type="Gene3D" id="4.10.860.120">
    <property type="entry name" value="RNA polymerase II, clamp domain"/>
    <property type="match status" value="1"/>
</dbReference>
<dbReference type="AlphaFoldDB" id="A0A5J6CG32"/>
<dbReference type="Gene3D" id="1.10.40.90">
    <property type="match status" value="1"/>
</dbReference>
<dbReference type="GO" id="GO:0003899">
    <property type="term" value="F:DNA-directed RNA polymerase activity"/>
    <property type="evidence" value="ECO:0007669"/>
    <property type="project" value="UniProtKB-UniRule"/>
</dbReference>